<reference evidence="1 2" key="1">
    <citation type="journal article" date="2017" name="ISME J.">
        <title>Potential for microbial H2 and metal transformations associated with novel bacteria and archaea in deep terrestrial subsurface sediments.</title>
        <authorList>
            <person name="Hernsdorf A.W."/>
            <person name="Amano Y."/>
            <person name="Miyakawa K."/>
            <person name="Ise K."/>
            <person name="Suzuki Y."/>
            <person name="Anantharaman K."/>
            <person name="Probst A."/>
            <person name="Burstein D."/>
            <person name="Thomas B.C."/>
            <person name="Banfield J.F."/>
        </authorList>
    </citation>
    <scope>NUCLEOTIDE SEQUENCE [LARGE SCALE GENOMIC DNA]</scope>
    <source>
        <strain evidence="1">HGW-Wallbacteria-1</strain>
    </source>
</reference>
<dbReference type="Proteomes" id="UP000233256">
    <property type="component" value="Unassembled WGS sequence"/>
</dbReference>
<name>A0A2N1PMV7_9BACT</name>
<organism evidence="1 2">
    <name type="scientific">Candidatus Wallbacteria bacterium HGW-Wallbacteria-1</name>
    <dbReference type="NCBI Taxonomy" id="2013854"/>
    <lineage>
        <taxon>Bacteria</taxon>
        <taxon>Candidatus Walliibacteriota</taxon>
    </lineage>
</organism>
<accession>A0A2N1PMV7</accession>
<proteinExistence type="predicted"/>
<evidence type="ECO:0000313" key="2">
    <source>
        <dbReference type="Proteomes" id="UP000233256"/>
    </source>
</evidence>
<comment type="caution">
    <text evidence="1">The sequence shown here is derived from an EMBL/GenBank/DDBJ whole genome shotgun (WGS) entry which is preliminary data.</text>
</comment>
<sequence length="514" mass="56964">MIEPWVIFLASILELWLLSPESMMPSSTAFVVPDVTVNHVTANPVAANRVTVNRVTVKSGPVDENADYISQGAGKSTDEGAGIPVISSDAIMRRMRIRASALGNTGKWPEAAAILASLRSARCSGNFHGARVAGTTVRVQASDSLIKPDPGLDLDYADAVSRTSGWSEAGLIYNSIWENRSQSETPFTPAHRERALEARRALRETRGTMIRSTLGRTDSQGEGRIDWESRVRWQTSSRTRVEARWSEQDLGDYANAPSIQFEKDMDNYNLSLIRKISPVMEVGLGYGKVRGHVLDENSLDAQIRYQSPSGVSFSLNYSDDRPWIEPIDAALFDGLVSEGSISWFRPLNNSWFMGADATWRDYSLGVGETWFGRDRRFSVSLGREVFRTHYGARNPIRYINLSVAREFYDSEQDSLLAPLITLVDKTRTTTLNLFAHLIMARRATLDISAFAGHDPDRGLRIGRMDLYGFSADFRLDMDSLATLFLRGSVSTENPANLLGGKSGTLYGGLEINID</sequence>
<dbReference type="AlphaFoldDB" id="A0A2N1PMV7"/>
<gene>
    <name evidence="1" type="ORF">CVV64_13295</name>
</gene>
<dbReference type="EMBL" id="PGXC01000014">
    <property type="protein sequence ID" value="PKK89647.1"/>
    <property type="molecule type" value="Genomic_DNA"/>
</dbReference>
<protein>
    <submittedName>
        <fullName evidence="1">Uncharacterized protein</fullName>
    </submittedName>
</protein>
<evidence type="ECO:0000313" key="1">
    <source>
        <dbReference type="EMBL" id="PKK89647.1"/>
    </source>
</evidence>